<dbReference type="InterPro" id="IPR008564">
    <property type="entry name" value="TVP23-like"/>
</dbReference>
<accession>A0ABM5CX21</accession>
<keyword evidence="5 6" id="KW-0472">Membrane</keyword>
<keyword evidence="7" id="KW-1185">Reference proteome</keyword>
<evidence type="ECO:0000256" key="6">
    <source>
        <dbReference type="RuleBase" id="RU361206"/>
    </source>
</evidence>
<dbReference type="GeneID" id="140692892"/>
<comment type="similarity">
    <text evidence="2 6">Belongs to the TVP23 family.</text>
</comment>
<dbReference type="PANTHER" id="PTHR13019:SF9">
    <property type="entry name" value="GOLGI APPARATUS MEMBRANE PROTEIN TVP23 HOMOLOG B"/>
    <property type="match status" value="1"/>
</dbReference>
<comment type="caution">
    <text evidence="6">Lacks conserved residue(s) required for the propagation of feature annotation.</text>
</comment>
<protein>
    <recommendedName>
        <fullName evidence="6">Golgi apparatus membrane protein TVP23 homolog</fullName>
    </recommendedName>
</protein>
<evidence type="ECO:0000256" key="3">
    <source>
        <dbReference type="ARBA" id="ARBA00022692"/>
    </source>
</evidence>
<dbReference type="PANTHER" id="PTHR13019">
    <property type="entry name" value="GOLGI APPARATUS MEMBRANE PROTEIN TVP23"/>
    <property type="match status" value="1"/>
</dbReference>
<dbReference type="Pfam" id="PF05832">
    <property type="entry name" value="DUF846"/>
    <property type="match status" value="1"/>
</dbReference>
<comment type="subcellular location">
    <subcellularLocation>
        <location evidence="1 6">Membrane</location>
        <topology evidence="1 6">Multi-pass membrane protein</topology>
    </subcellularLocation>
</comment>
<keyword evidence="4 6" id="KW-1133">Transmembrane helix</keyword>
<dbReference type="RefSeq" id="XP_072813207.1">
    <property type="nucleotide sequence ID" value="XM_072957106.1"/>
</dbReference>
<dbReference type="Proteomes" id="UP001652581">
    <property type="component" value="Unplaced"/>
</dbReference>
<evidence type="ECO:0000313" key="8">
    <source>
        <dbReference type="RefSeq" id="XP_072813207.1"/>
    </source>
</evidence>
<evidence type="ECO:0000256" key="1">
    <source>
        <dbReference type="ARBA" id="ARBA00004141"/>
    </source>
</evidence>
<feature type="transmembrane region" description="Helical" evidence="6">
    <location>
        <begin position="134"/>
        <end position="151"/>
    </location>
</feature>
<evidence type="ECO:0000313" key="7">
    <source>
        <dbReference type="Proteomes" id="UP001652581"/>
    </source>
</evidence>
<gene>
    <name evidence="8" type="primary">LOC140692892</name>
</gene>
<evidence type="ECO:0000256" key="5">
    <source>
        <dbReference type="ARBA" id="ARBA00023136"/>
    </source>
</evidence>
<proteinExistence type="inferred from homology"/>
<organism evidence="7 8">
    <name type="scientific">Vicugna pacos</name>
    <name type="common">Alpaca</name>
    <name type="synonym">Lama pacos</name>
    <dbReference type="NCBI Taxonomy" id="30538"/>
    <lineage>
        <taxon>Eukaryota</taxon>
        <taxon>Metazoa</taxon>
        <taxon>Chordata</taxon>
        <taxon>Craniata</taxon>
        <taxon>Vertebrata</taxon>
        <taxon>Euteleostomi</taxon>
        <taxon>Mammalia</taxon>
        <taxon>Eutheria</taxon>
        <taxon>Laurasiatheria</taxon>
        <taxon>Artiodactyla</taxon>
        <taxon>Tylopoda</taxon>
        <taxon>Camelidae</taxon>
        <taxon>Vicugna</taxon>
    </lineage>
</organism>
<evidence type="ECO:0000256" key="2">
    <source>
        <dbReference type="ARBA" id="ARBA00005467"/>
    </source>
</evidence>
<sequence>MPGSGSGAGGSWYSGSFWPVESCPRLLGSPPGGCACGADVAPGSGAVARPPCCSRHPVASFFHLFFRVSAIIVYLLCELFSSSFIACMVTIILLLSCDFLAVKNVTGRLMVGLRWWNHIDEDGKSHWVFESRKAVVIMGVVLQGANLYGYIRCKVGSRKNLTSMATSYLGKQFLRQTTGDDQPS</sequence>
<keyword evidence="3 6" id="KW-0812">Transmembrane</keyword>
<evidence type="ECO:0000256" key="4">
    <source>
        <dbReference type="ARBA" id="ARBA00022989"/>
    </source>
</evidence>
<name>A0ABM5CX21_VICPA</name>
<reference evidence="8" key="1">
    <citation type="submission" date="2025-08" db="UniProtKB">
        <authorList>
            <consortium name="RefSeq"/>
        </authorList>
    </citation>
    <scope>IDENTIFICATION</scope>
</reference>